<evidence type="ECO:0000313" key="2">
    <source>
        <dbReference type="EMBL" id="PIV64533.1"/>
    </source>
</evidence>
<proteinExistence type="predicted"/>
<comment type="caution">
    <text evidence="2">The sequence shown here is derived from an EMBL/GenBank/DDBJ whole genome shotgun (WGS) entry which is preliminary data.</text>
</comment>
<dbReference type="InterPro" id="IPR002716">
    <property type="entry name" value="PIN_dom"/>
</dbReference>
<evidence type="ECO:0000259" key="1">
    <source>
        <dbReference type="Pfam" id="PF01850"/>
    </source>
</evidence>
<dbReference type="EMBL" id="PETL01000084">
    <property type="protein sequence ID" value="PIV64533.1"/>
    <property type="molecule type" value="Genomic_DNA"/>
</dbReference>
<organism evidence="2 3">
    <name type="scientific">bacterium (Candidatus Ratteibacteria) CG01_land_8_20_14_3_00_40_19</name>
    <dbReference type="NCBI Taxonomy" id="2014290"/>
    <lineage>
        <taxon>Bacteria</taxon>
        <taxon>Candidatus Ratteibacteria</taxon>
    </lineage>
</organism>
<accession>A0A2M7E9X1</accession>
<dbReference type="SUPFAM" id="SSF88723">
    <property type="entry name" value="PIN domain-like"/>
    <property type="match status" value="1"/>
</dbReference>
<dbReference type="Proteomes" id="UP000228886">
    <property type="component" value="Unassembled WGS sequence"/>
</dbReference>
<dbReference type="Pfam" id="PF01850">
    <property type="entry name" value="PIN"/>
    <property type="match status" value="1"/>
</dbReference>
<protein>
    <recommendedName>
        <fullName evidence="1">PIN domain-containing protein</fullName>
    </recommendedName>
</protein>
<evidence type="ECO:0000313" key="3">
    <source>
        <dbReference type="Proteomes" id="UP000228886"/>
    </source>
</evidence>
<name>A0A2M7E9X1_9BACT</name>
<reference evidence="3" key="1">
    <citation type="submission" date="2017-09" db="EMBL/GenBank/DDBJ databases">
        <title>Depth-based differentiation of microbial function through sediment-hosted aquifers and enrichment of novel symbionts in the deep terrestrial subsurface.</title>
        <authorList>
            <person name="Probst A.J."/>
            <person name="Ladd B."/>
            <person name="Jarett J.K."/>
            <person name="Geller-Mcgrath D.E."/>
            <person name="Sieber C.M.K."/>
            <person name="Emerson J.B."/>
            <person name="Anantharaman K."/>
            <person name="Thomas B.C."/>
            <person name="Malmstrom R."/>
            <person name="Stieglmeier M."/>
            <person name="Klingl A."/>
            <person name="Woyke T."/>
            <person name="Ryan C.M."/>
            <person name="Banfield J.F."/>
        </authorList>
    </citation>
    <scope>NUCLEOTIDE SEQUENCE [LARGE SCALE GENOMIC DNA]</scope>
</reference>
<sequence length="129" mass="14669">MIYVLDTHALIWFLTNSSRLGKKASKVFDDLRAEIIVPLLVLAEIKFLFAKRRTKLGLNVVIQGIKKDTRFTIHPLDLTVVEAAPEKLDIHDALICGTAIIYRDLLNEDVRLVTADKEITKSKVIETIW</sequence>
<gene>
    <name evidence="2" type="ORF">COS11_01670</name>
</gene>
<dbReference type="AlphaFoldDB" id="A0A2M7E9X1"/>
<feature type="domain" description="PIN" evidence="1">
    <location>
        <begin position="3"/>
        <end position="120"/>
    </location>
</feature>
<dbReference type="InterPro" id="IPR029060">
    <property type="entry name" value="PIN-like_dom_sf"/>
</dbReference>
<dbReference type="Gene3D" id="3.40.50.1010">
    <property type="entry name" value="5'-nuclease"/>
    <property type="match status" value="1"/>
</dbReference>